<accession>A0A061RNN5</accession>
<protein>
    <submittedName>
        <fullName evidence="2">Uncharacterized protein</fullName>
    </submittedName>
</protein>
<gene>
    <name evidence="2" type="ORF">TSPGSL018_28511</name>
</gene>
<keyword evidence="1" id="KW-0812">Transmembrane</keyword>
<sequence>KSPSVLSLCKSTSLMSKFNAWPLLHYQALRPQVHGVQCVVSRDSFREVVCLMLGLFVKEFGILFGTQAFIAVPNQYHSFAVLLACVFFPLLPLVWSQLS</sequence>
<keyword evidence="1" id="KW-0472">Membrane</keyword>
<feature type="transmembrane region" description="Helical" evidence="1">
    <location>
        <begin position="48"/>
        <end position="70"/>
    </location>
</feature>
<reference evidence="2" key="1">
    <citation type="submission" date="2014-05" db="EMBL/GenBank/DDBJ databases">
        <title>The transcriptome of the halophilic microalga Tetraselmis sp. GSL018 isolated from the Great Salt Lake, Utah.</title>
        <authorList>
            <person name="Jinkerson R.E."/>
            <person name="D'Adamo S."/>
            <person name="Posewitz M.C."/>
        </authorList>
    </citation>
    <scope>NUCLEOTIDE SEQUENCE</scope>
    <source>
        <strain evidence="2">GSL018</strain>
    </source>
</reference>
<feature type="non-terminal residue" evidence="2">
    <location>
        <position position="99"/>
    </location>
</feature>
<feature type="transmembrane region" description="Helical" evidence="1">
    <location>
        <begin position="76"/>
        <end position="95"/>
    </location>
</feature>
<organism evidence="2">
    <name type="scientific">Tetraselmis sp. GSL018</name>
    <dbReference type="NCBI Taxonomy" id="582737"/>
    <lineage>
        <taxon>Eukaryota</taxon>
        <taxon>Viridiplantae</taxon>
        <taxon>Chlorophyta</taxon>
        <taxon>core chlorophytes</taxon>
        <taxon>Chlorodendrophyceae</taxon>
        <taxon>Chlorodendrales</taxon>
        <taxon>Chlorodendraceae</taxon>
        <taxon>Tetraselmis</taxon>
    </lineage>
</organism>
<evidence type="ECO:0000256" key="1">
    <source>
        <dbReference type="SAM" id="Phobius"/>
    </source>
</evidence>
<feature type="non-terminal residue" evidence="2">
    <location>
        <position position="1"/>
    </location>
</feature>
<proteinExistence type="predicted"/>
<keyword evidence="1" id="KW-1133">Transmembrane helix</keyword>
<evidence type="ECO:0000313" key="2">
    <source>
        <dbReference type="EMBL" id="JAC73578.1"/>
    </source>
</evidence>
<dbReference type="AlphaFoldDB" id="A0A061RNN5"/>
<dbReference type="EMBL" id="GBEZ01012293">
    <property type="protein sequence ID" value="JAC73578.1"/>
    <property type="molecule type" value="Transcribed_RNA"/>
</dbReference>
<name>A0A061RNN5_9CHLO</name>